<name>A0A117UUN9_9SPHN</name>
<dbReference type="EMBL" id="LLZS01000007">
    <property type="protein sequence ID" value="KUR71170.1"/>
    <property type="molecule type" value="Genomic_DNA"/>
</dbReference>
<comment type="caution">
    <text evidence="2">The sequence shown here is derived from an EMBL/GenBank/DDBJ whole genome shotgun (WGS) entry which is preliminary data.</text>
</comment>
<accession>A0A117UUN9</accession>
<dbReference type="Gene3D" id="2.40.50.230">
    <property type="entry name" value="Gp5 N-terminal domain"/>
    <property type="match status" value="1"/>
</dbReference>
<dbReference type="InterPro" id="IPR044033">
    <property type="entry name" value="GpV-like_apex"/>
</dbReference>
<evidence type="ECO:0008006" key="4">
    <source>
        <dbReference type="Google" id="ProtNLM"/>
    </source>
</evidence>
<proteinExistence type="predicted"/>
<gene>
    <name evidence="2" type="ORF">AQZ52_10895</name>
</gene>
<feature type="region of interest" description="Disordered" evidence="1">
    <location>
        <begin position="192"/>
        <end position="215"/>
    </location>
</feature>
<evidence type="ECO:0000256" key="1">
    <source>
        <dbReference type="SAM" id="MobiDB-lite"/>
    </source>
</evidence>
<dbReference type="OrthoDB" id="1903830at2"/>
<feature type="compositionally biased region" description="Low complexity" evidence="1">
    <location>
        <begin position="198"/>
        <end position="215"/>
    </location>
</feature>
<dbReference type="Proteomes" id="UP000058012">
    <property type="component" value="Unassembled WGS sequence"/>
</dbReference>
<evidence type="ECO:0000313" key="2">
    <source>
        <dbReference type="EMBL" id="KUR71170.1"/>
    </source>
</evidence>
<dbReference type="STRING" id="1117702.AQZ52_10895"/>
<protein>
    <recommendedName>
        <fullName evidence="4">Baseplate assembly protein</fullName>
    </recommendedName>
</protein>
<dbReference type="RefSeq" id="WP_067910372.1">
    <property type="nucleotide sequence ID" value="NZ_KQ954245.1"/>
</dbReference>
<reference evidence="2 3" key="1">
    <citation type="submission" date="2015-10" db="EMBL/GenBank/DDBJ databases">
        <title>Draft genome sequence of Novosphingobium fuchskuhlense DSM 25065 isolated from a surface water sample of the southwest basin of Lake Grosse Fuchskuhle.</title>
        <authorList>
            <person name="Ruckert C."/>
            <person name="Winkler A."/>
            <person name="Glaeser J."/>
            <person name="Grossart H.-P."/>
            <person name="Kalinowski J."/>
            <person name="Glaeser S."/>
        </authorList>
    </citation>
    <scope>NUCLEOTIDE SEQUENCE [LARGE SCALE GENOMIC DNA]</scope>
    <source>
        <strain evidence="2 3">FNE08-7</strain>
    </source>
</reference>
<evidence type="ECO:0000313" key="3">
    <source>
        <dbReference type="Proteomes" id="UP000058012"/>
    </source>
</evidence>
<dbReference type="Pfam" id="PF18946">
    <property type="entry name" value="Apex"/>
    <property type="match status" value="1"/>
</dbReference>
<dbReference type="InterPro" id="IPR037026">
    <property type="entry name" value="Vgr_OB-fold_dom_sf"/>
</dbReference>
<sequence length="215" mass="21993">MTITGQSSVRDTQNDASLIEFIARKVMNGMATTALVRIVAVNGDTVDVEPLVHQIDGAGVAVPHGTIHNLPFFTLRAGPAAIRAVPVVGDIGMASFCHSDTSSVRATKDAAPPPSRRRFDWADGLYLGGFLGPTATTWIDVQDGQVEVKATTIKLTGAVEIAGDTQITGSLTVSEDITSSGAITATGEVTGNGKALSTHTHGGVTAGTATTGPPS</sequence>
<organism evidence="2 3">
    <name type="scientific">Novosphingobium fuchskuhlense</name>
    <dbReference type="NCBI Taxonomy" id="1117702"/>
    <lineage>
        <taxon>Bacteria</taxon>
        <taxon>Pseudomonadati</taxon>
        <taxon>Pseudomonadota</taxon>
        <taxon>Alphaproteobacteria</taxon>
        <taxon>Sphingomonadales</taxon>
        <taxon>Sphingomonadaceae</taxon>
        <taxon>Novosphingobium</taxon>
    </lineage>
</organism>
<dbReference type="AlphaFoldDB" id="A0A117UUN9"/>
<keyword evidence="3" id="KW-1185">Reference proteome</keyword>